<protein>
    <submittedName>
        <fullName evidence="1">Uncharacterized protein</fullName>
    </submittedName>
</protein>
<sequence length="371" mass="41417">MAKDKDKTLNPAAQQRKLDKNRALKKGKATVQAQRNERLAQRNPERLQREVDELKQLEEAGGLKPRDKQRLEQLEQQVKGIRKARDALGDKAPQFNRGGGGGERGRGSDRGSGRGGREGGVLGKRRRDRDDAEQSSETDEDARDIPMPKDVENEPPIPRRRGPPRNANETPMGESRMPHALPDKPVAAPQAQTVYESKPVIRDLKKEAARFVPSTVAQKIKKIKGEGGRLLEPEEADKLEQEGYNAARGVANEMEKEAEYKMMNAEANARPGDRGDGNLSLEEEEAAFRRELAKVQKEEAQDGAELDEVEEEYDEFGQKRSRDVEGMAQEMEKEAGFKMMNAEALGGGNKGFEQVIRGVELEEVEDEDKGR</sequence>
<evidence type="ECO:0000313" key="2">
    <source>
        <dbReference type="Proteomes" id="UP001186974"/>
    </source>
</evidence>
<reference evidence="1" key="1">
    <citation type="submission" date="2024-09" db="EMBL/GenBank/DDBJ databases">
        <title>Black Yeasts Isolated from many extreme environments.</title>
        <authorList>
            <person name="Coleine C."/>
            <person name="Stajich J.E."/>
            <person name="Selbmann L."/>
        </authorList>
    </citation>
    <scope>NUCLEOTIDE SEQUENCE</scope>
    <source>
        <strain evidence="1">CCFEE 5737</strain>
    </source>
</reference>
<proteinExistence type="predicted"/>
<name>A0ACC3DT56_9PEZI</name>
<gene>
    <name evidence="1" type="ORF">LTS18_004095</name>
</gene>
<dbReference type="Proteomes" id="UP001186974">
    <property type="component" value="Unassembled WGS sequence"/>
</dbReference>
<evidence type="ECO:0000313" key="1">
    <source>
        <dbReference type="EMBL" id="KAK3079703.1"/>
    </source>
</evidence>
<organism evidence="1 2">
    <name type="scientific">Coniosporium uncinatum</name>
    <dbReference type="NCBI Taxonomy" id="93489"/>
    <lineage>
        <taxon>Eukaryota</taxon>
        <taxon>Fungi</taxon>
        <taxon>Dikarya</taxon>
        <taxon>Ascomycota</taxon>
        <taxon>Pezizomycotina</taxon>
        <taxon>Dothideomycetes</taxon>
        <taxon>Dothideomycetes incertae sedis</taxon>
        <taxon>Coniosporium</taxon>
    </lineage>
</organism>
<keyword evidence="2" id="KW-1185">Reference proteome</keyword>
<accession>A0ACC3DT56</accession>
<comment type="caution">
    <text evidence="1">The sequence shown here is derived from an EMBL/GenBank/DDBJ whole genome shotgun (WGS) entry which is preliminary data.</text>
</comment>
<dbReference type="EMBL" id="JAWDJW010000966">
    <property type="protein sequence ID" value="KAK3079703.1"/>
    <property type="molecule type" value="Genomic_DNA"/>
</dbReference>